<evidence type="ECO:0000313" key="2">
    <source>
        <dbReference type="Proteomes" id="UP000076154"/>
    </source>
</evidence>
<protein>
    <submittedName>
        <fullName evidence="1">Uncharacterized protein</fullName>
    </submittedName>
</protein>
<dbReference type="EMBL" id="LUEZ02000122">
    <property type="protein sequence ID" value="RDB16914.1"/>
    <property type="molecule type" value="Genomic_DNA"/>
</dbReference>
<dbReference type="Proteomes" id="UP000076154">
    <property type="component" value="Unassembled WGS sequence"/>
</dbReference>
<accession>A0A369JBW7</accession>
<reference evidence="1" key="1">
    <citation type="submission" date="2018-04" db="EMBL/GenBank/DDBJ databases">
        <title>Whole genome sequencing of Hypsizygus marmoreus.</title>
        <authorList>
            <person name="Choi I.-G."/>
            <person name="Min B."/>
            <person name="Kim J.-G."/>
            <person name="Kim S."/>
            <person name="Oh Y.-L."/>
            <person name="Kong W.-S."/>
            <person name="Park H."/>
            <person name="Jeong J."/>
            <person name="Song E.-S."/>
        </authorList>
    </citation>
    <scope>NUCLEOTIDE SEQUENCE [LARGE SCALE GENOMIC DNA]</scope>
    <source>
        <strain evidence="1">51987-8</strain>
    </source>
</reference>
<comment type="caution">
    <text evidence="1">The sequence shown here is derived from an EMBL/GenBank/DDBJ whole genome shotgun (WGS) entry which is preliminary data.</text>
</comment>
<evidence type="ECO:0000313" key="1">
    <source>
        <dbReference type="EMBL" id="RDB16914.1"/>
    </source>
</evidence>
<dbReference type="AlphaFoldDB" id="A0A369JBW7"/>
<organism evidence="1 2">
    <name type="scientific">Hypsizygus marmoreus</name>
    <name type="common">White beech mushroom</name>
    <name type="synonym">Agaricus marmoreus</name>
    <dbReference type="NCBI Taxonomy" id="39966"/>
    <lineage>
        <taxon>Eukaryota</taxon>
        <taxon>Fungi</taxon>
        <taxon>Dikarya</taxon>
        <taxon>Basidiomycota</taxon>
        <taxon>Agaricomycotina</taxon>
        <taxon>Agaricomycetes</taxon>
        <taxon>Agaricomycetidae</taxon>
        <taxon>Agaricales</taxon>
        <taxon>Tricholomatineae</taxon>
        <taxon>Lyophyllaceae</taxon>
        <taxon>Hypsizygus</taxon>
    </lineage>
</organism>
<proteinExistence type="predicted"/>
<keyword evidence="2" id="KW-1185">Reference proteome</keyword>
<sequence>MKRSSQSLLSYAFKPGIVVPTVRRSHRIRITSQLLVHSIAIFIQLSPRMRYQEYSPRAVDPDVPRPLVAKRRYEEALLKPPTVGDSNPEEKADLWDIQYGVYKARSTRQY</sequence>
<gene>
    <name evidence="1" type="ORF">Hypma_002402</name>
</gene>
<name>A0A369JBW7_HYPMA</name>
<dbReference type="InParanoid" id="A0A369JBW7"/>